<dbReference type="AlphaFoldDB" id="A0A9W6FPA7"/>
<dbReference type="EMBL" id="BSDP01000001">
    <property type="protein sequence ID" value="GLI27270.1"/>
    <property type="molecule type" value="Genomic_DNA"/>
</dbReference>
<comment type="caution">
    <text evidence="1">The sequence shown here is derived from an EMBL/GenBank/DDBJ whole genome shotgun (WGS) entry which is preliminary data.</text>
</comment>
<evidence type="ECO:0008006" key="3">
    <source>
        <dbReference type="Google" id="ProtNLM"/>
    </source>
</evidence>
<organism evidence="1 2">
    <name type="scientific">Agromyces rhizosphaerae</name>
    <dbReference type="NCBI Taxonomy" id="88374"/>
    <lineage>
        <taxon>Bacteria</taxon>
        <taxon>Bacillati</taxon>
        <taxon>Actinomycetota</taxon>
        <taxon>Actinomycetes</taxon>
        <taxon>Micrococcales</taxon>
        <taxon>Microbacteriaceae</taxon>
        <taxon>Agromyces</taxon>
    </lineage>
</organism>
<reference evidence="1" key="1">
    <citation type="submission" date="2022-12" db="EMBL/GenBank/DDBJ databases">
        <title>Reference genome sequencing for broad-spectrum identification of bacterial and archaeal isolates by mass spectrometry.</title>
        <authorList>
            <person name="Sekiguchi Y."/>
            <person name="Tourlousse D.M."/>
        </authorList>
    </citation>
    <scope>NUCLEOTIDE SEQUENCE</scope>
    <source>
        <strain evidence="1">14</strain>
    </source>
</reference>
<protein>
    <recommendedName>
        <fullName evidence="3">2'-5' RNA ligase family protein</fullName>
    </recommendedName>
</protein>
<dbReference type="SUPFAM" id="SSF55144">
    <property type="entry name" value="LigT-like"/>
    <property type="match status" value="1"/>
</dbReference>
<keyword evidence="2" id="KW-1185">Reference proteome</keyword>
<sequence>MSAAGSGRLRSVRWRGFGAVLDPDWRVRLSASAARPVRLEQRRTADDRVRVGDARAVSSTASAAVAHYGERMPPAEPLTALHRRIHESAAEAVRAGRPAVDPVPVDGDARWGLSLVALPDADTRAALQAAAAGLASTTANPHVAYDAGDLHMTVRSLEGFADEVPEAVIDRYCERLTSALRGVGPLTVRFEGMFLTSTGVVACGHPDPVLPLARERLAADAAAHGWNQVRGGDAARIRDTAHVSLMVFRDAAARDDRLVDHVEASHGTALGTMTVDRLALVTYTVSGDGVKLHRRGWVPL</sequence>
<dbReference type="Gene3D" id="3.90.1140.10">
    <property type="entry name" value="Cyclic phosphodiesterase"/>
    <property type="match status" value="1"/>
</dbReference>
<name>A0A9W6FPA7_9MICO</name>
<gene>
    <name evidence="1" type="ORF">ARHIZOSPH14_15120</name>
</gene>
<accession>A0A9W6FPA7</accession>
<evidence type="ECO:0000313" key="2">
    <source>
        <dbReference type="Proteomes" id="UP001144396"/>
    </source>
</evidence>
<dbReference type="InterPro" id="IPR009097">
    <property type="entry name" value="Cyclic_Pdiesterase"/>
</dbReference>
<dbReference type="Proteomes" id="UP001144396">
    <property type="component" value="Unassembled WGS sequence"/>
</dbReference>
<evidence type="ECO:0000313" key="1">
    <source>
        <dbReference type="EMBL" id="GLI27270.1"/>
    </source>
</evidence>
<proteinExistence type="predicted"/>